<sequence>MARYLYRGSVSDGHEALLHSRFISELPSEHSIILQRLLSPMQRLAAAIRLHLLCDFLFAFCLGAADSIFHSMPHAEKSIITRPLHRQQKHHRDAVRAVKGTDSSRVLRSKQIEALSSREPADICLGFVL</sequence>
<reference evidence="1" key="1">
    <citation type="submission" date="2020-03" db="EMBL/GenBank/DDBJ databases">
        <authorList>
            <person name="Weist P."/>
        </authorList>
    </citation>
    <scope>NUCLEOTIDE SEQUENCE</scope>
</reference>
<proteinExistence type="predicted"/>
<keyword evidence="2" id="KW-1185">Reference proteome</keyword>
<evidence type="ECO:0000313" key="1">
    <source>
        <dbReference type="EMBL" id="CAB1415467.1"/>
    </source>
</evidence>
<dbReference type="EMBL" id="CADEAL010000158">
    <property type="protein sequence ID" value="CAB1415467.1"/>
    <property type="molecule type" value="Genomic_DNA"/>
</dbReference>
<dbReference type="AlphaFoldDB" id="A0A9N7TMC2"/>
<name>A0A9N7TMC2_PLEPL</name>
<protein>
    <submittedName>
        <fullName evidence="1">Uncharacterized protein</fullName>
    </submittedName>
</protein>
<comment type="caution">
    <text evidence="1">The sequence shown here is derived from an EMBL/GenBank/DDBJ whole genome shotgun (WGS) entry which is preliminary data.</text>
</comment>
<organism evidence="1 2">
    <name type="scientific">Pleuronectes platessa</name>
    <name type="common">European plaice</name>
    <dbReference type="NCBI Taxonomy" id="8262"/>
    <lineage>
        <taxon>Eukaryota</taxon>
        <taxon>Metazoa</taxon>
        <taxon>Chordata</taxon>
        <taxon>Craniata</taxon>
        <taxon>Vertebrata</taxon>
        <taxon>Euteleostomi</taxon>
        <taxon>Actinopterygii</taxon>
        <taxon>Neopterygii</taxon>
        <taxon>Teleostei</taxon>
        <taxon>Neoteleostei</taxon>
        <taxon>Acanthomorphata</taxon>
        <taxon>Carangaria</taxon>
        <taxon>Pleuronectiformes</taxon>
        <taxon>Pleuronectoidei</taxon>
        <taxon>Pleuronectidae</taxon>
        <taxon>Pleuronectes</taxon>
    </lineage>
</organism>
<accession>A0A9N7TMC2</accession>
<gene>
    <name evidence="1" type="ORF">PLEPLA_LOCUS3183</name>
</gene>
<evidence type="ECO:0000313" key="2">
    <source>
        <dbReference type="Proteomes" id="UP001153269"/>
    </source>
</evidence>
<dbReference type="Proteomes" id="UP001153269">
    <property type="component" value="Unassembled WGS sequence"/>
</dbReference>